<comment type="subcellular location">
    <subcellularLocation>
        <location evidence="1">Nucleus</location>
    </subcellularLocation>
</comment>
<dbReference type="AlphaFoldDB" id="A0AAN8S1B3"/>
<evidence type="ECO:0008006" key="9">
    <source>
        <dbReference type="Google" id="ProtNLM"/>
    </source>
</evidence>
<dbReference type="GO" id="GO:0001002">
    <property type="term" value="F:RNA polymerase III type 1 promoter sequence-specific DNA binding"/>
    <property type="evidence" value="ECO:0007669"/>
    <property type="project" value="TreeGrafter"/>
</dbReference>
<dbReference type="Gene3D" id="3.30.200.160">
    <property type="entry name" value="TFIIIC, subcomplex tauA, subunit Sfc1, barrel domain"/>
    <property type="match status" value="1"/>
</dbReference>
<evidence type="ECO:0000313" key="7">
    <source>
        <dbReference type="EMBL" id="KAK6623746.1"/>
    </source>
</evidence>
<proteinExistence type="predicted"/>
<accession>A0AAN8S1B3</accession>
<dbReference type="InterPro" id="IPR041499">
    <property type="entry name" value="Tfc1/Sfc1_N"/>
</dbReference>
<gene>
    <name evidence="7" type="ORF">RUM43_009599</name>
</gene>
<organism evidence="7 8">
    <name type="scientific">Polyplax serrata</name>
    <name type="common">Common mouse louse</name>
    <dbReference type="NCBI Taxonomy" id="468196"/>
    <lineage>
        <taxon>Eukaryota</taxon>
        <taxon>Metazoa</taxon>
        <taxon>Ecdysozoa</taxon>
        <taxon>Arthropoda</taxon>
        <taxon>Hexapoda</taxon>
        <taxon>Insecta</taxon>
        <taxon>Pterygota</taxon>
        <taxon>Neoptera</taxon>
        <taxon>Paraneoptera</taxon>
        <taxon>Psocodea</taxon>
        <taxon>Troctomorpha</taxon>
        <taxon>Phthiraptera</taxon>
        <taxon>Anoplura</taxon>
        <taxon>Polyplacidae</taxon>
        <taxon>Polyplax</taxon>
    </lineage>
</organism>
<evidence type="ECO:0000256" key="1">
    <source>
        <dbReference type="ARBA" id="ARBA00004123"/>
    </source>
</evidence>
<name>A0AAN8S1B3_POLSC</name>
<keyword evidence="3" id="KW-0804">Transcription</keyword>
<dbReference type="GO" id="GO:0005634">
    <property type="term" value="C:nucleus"/>
    <property type="evidence" value="ECO:0007669"/>
    <property type="project" value="UniProtKB-SubCell"/>
</dbReference>
<dbReference type="GO" id="GO:0000127">
    <property type="term" value="C:transcription factor TFIIIC complex"/>
    <property type="evidence" value="ECO:0007669"/>
    <property type="project" value="InterPro"/>
</dbReference>
<dbReference type="PANTHER" id="PTHR13230">
    <property type="entry name" value="GENERAL TRANSCRIPTION FACTOR IIIC, POLYPEPTIDE 5"/>
    <property type="match status" value="1"/>
</dbReference>
<feature type="domain" description="Transcription factor IIIC subunit Tfc1/Sfc1 triple barrel" evidence="6">
    <location>
        <begin position="13"/>
        <end position="125"/>
    </location>
</feature>
<evidence type="ECO:0000313" key="8">
    <source>
        <dbReference type="Proteomes" id="UP001372834"/>
    </source>
</evidence>
<dbReference type="InterPro" id="IPR040454">
    <property type="entry name" value="TF_IIIC_Tfc1/Sfc1"/>
</dbReference>
<keyword evidence="2" id="KW-0238">DNA-binding</keyword>
<dbReference type="GO" id="GO:0001003">
    <property type="term" value="F:RNA polymerase III type 2 promoter sequence-specific DNA binding"/>
    <property type="evidence" value="ECO:0007669"/>
    <property type="project" value="TreeGrafter"/>
</dbReference>
<keyword evidence="4" id="KW-0539">Nucleus</keyword>
<sequence length="454" mass="52036">MESKPNERYTPVISVHYPGVVKNVSNMLETLGGIRTISSANVFCSFVILYPPQTFAEKNRRLELRWRPDDCFCKPTFAQRRPVVGIILKIKFKRGKLKEGTVLSCKPIGCVTEEYKFCNLCDFQFLSTTKNECIYDKVVPKGINIDWLETESPYFLPPAGFSRVDTVQRFNFSKITAEEDKPNVIGRLKRKRYGCTKCLTFDNPEVPTLPKDIPAGGICLAKIVTSETINTLKQERPIYSKGAIKCVSKLPVVQLKCILPCVAYYFTNGPWRSLWVRFGYDPRKDPTSRIYQTLDYRVRSHVSKEEIKIKRTSAGSSLSYKFSNQTGKNLTVITRNPMEGQEKDDQKKPASQEMDYIFKPEMIPPSRQYYYQYCDIHVPEIQVMLENLDPIDENAICHEVDGWLPPSMADTCRDIMNKYVSEEIRRRNTLSNQSSNRIMVDSAIALSSGSESDF</sequence>
<evidence type="ECO:0000259" key="5">
    <source>
        <dbReference type="Pfam" id="PF09734"/>
    </source>
</evidence>
<reference evidence="7 8" key="1">
    <citation type="submission" date="2023-10" db="EMBL/GenBank/DDBJ databases">
        <title>Genomes of two closely related lineages of the louse Polyplax serrata with different host specificities.</title>
        <authorList>
            <person name="Martinu J."/>
            <person name="Tarabai H."/>
            <person name="Stefka J."/>
            <person name="Hypsa V."/>
        </authorList>
    </citation>
    <scope>NUCLEOTIDE SEQUENCE [LARGE SCALE GENOMIC DNA]</scope>
    <source>
        <strain evidence="7">HR10_N</strain>
    </source>
</reference>
<protein>
    <recommendedName>
        <fullName evidence="9">General transcription factor 3C polypeptide 5</fullName>
    </recommendedName>
</protein>
<dbReference type="GO" id="GO:0006384">
    <property type="term" value="P:transcription initiation at RNA polymerase III promoter"/>
    <property type="evidence" value="ECO:0007669"/>
    <property type="project" value="InterPro"/>
</dbReference>
<dbReference type="PANTHER" id="PTHR13230:SF5">
    <property type="entry name" value="GENERAL TRANSCRIPTION FACTOR 3C POLYPEPTIDE 5"/>
    <property type="match status" value="1"/>
</dbReference>
<evidence type="ECO:0000259" key="6">
    <source>
        <dbReference type="Pfam" id="PF17682"/>
    </source>
</evidence>
<dbReference type="Proteomes" id="UP001372834">
    <property type="component" value="Unassembled WGS sequence"/>
</dbReference>
<dbReference type="InterPro" id="IPR019136">
    <property type="entry name" value="TF_IIIC_su-5_HTH"/>
</dbReference>
<feature type="domain" description="Transcription factor IIIC subunit 5 HTH" evidence="5">
    <location>
        <begin position="155"/>
        <end position="297"/>
    </location>
</feature>
<dbReference type="Pfam" id="PF17682">
    <property type="entry name" value="Tau95_N"/>
    <property type="match status" value="1"/>
</dbReference>
<comment type="caution">
    <text evidence="7">The sequence shown here is derived from an EMBL/GenBank/DDBJ whole genome shotgun (WGS) entry which is preliminary data.</text>
</comment>
<dbReference type="Pfam" id="PF09734">
    <property type="entry name" value="Tau95"/>
    <property type="match status" value="1"/>
</dbReference>
<evidence type="ECO:0000256" key="2">
    <source>
        <dbReference type="ARBA" id="ARBA00023125"/>
    </source>
</evidence>
<dbReference type="InterPro" id="IPR042536">
    <property type="entry name" value="TFIIIC_tauA_Sfc1"/>
</dbReference>
<evidence type="ECO:0000256" key="3">
    <source>
        <dbReference type="ARBA" id="ARBA00023163"/>
    </source>
</evidence>
<dbReference type="EMBL" id="JAWJWE010000038">
    <property type="protein sequence ID" value="KAK6623746.1"/>
    <property type="molecule type" value="Genomic_DNA"/>
</dbReference>
<evidence type="ECO:0000256" key="4">
    <source>
        <dbReference type="ARBA" id="ARBA00023242"/>
    </source>
</evidence>